<dbReference type="RefSeq" id="WP_165765603.1">
    <property type="nucleotide sequence ID" value="NZ_CADIKG010000010.1"/>
</dbReference>
<feature type="region of interest" description="Disordered" evidence="1">
    <location>
        <begin position="35"/>
        <end position="55"/>
    </location>
</feature>
<dbReference type="Proteomes" id="UP000494135">
    <property type="component" value="Unassembled WGS sequence"/>
</dbReference>
<sequence>MSMRTISSPLCRRALAVALSLMLGSCDVLTAPPVPDWPGPHAPYPFPDSIPHRTE</sequence>
<organism evidence="3 4">
    <name type="scientific">Burkholderia puraquae</name>
    <dbReference type="NCBI Taxonomy" id="1904757"/>
    <lineage>
        <taxon>Bacteria</taxon>
        <taxon>Pseudomonadati</taxon>
        <taxon>Pseudomonadota</taxon>
        <taxon>Betaproteobacteria</taxon>
        <taxon>Burkholderiales</taxon>
        <taxon>Burkholderiaceae</taxon>
        <taxon>Burkholderia</taxon>
        <taxon>Burkholderia cepacia complex</taxon>
    </lineage>
</organism>
<feature type="chain" id="PRO_5027020621" description="Lipoprotein" evidence="2">
    <location>
        <begin position="31"/>
        <end position="55"/>
    </location>
</feature>
<reference evidence="3 4" key="1">
    <citation type="submission" date="2020-04" db="EMBL/GenBank/DDBJ databases">
        <authorList>
            <person name="De Canck E."/>
        </authorList>
    </citation>
    <scope>NUCLEOTIDE SEQUENCE [LARGE SCALE GENOMIC DNA]</scope>
    <source>
        <strain evidence="3 4">LMG 29660</strain>
    </source>
</reference>
<feature type="signal peptide" evidence="2">
    <location>
        <begin position="1"/>
        <end position="30"/>
    </location>
</feature>
<gene>
    <name evidence="3" type="ORF">LMG29660_04096</name>
</gene>
<dbReference type="PROSITE" id="PS51257">
    <property type="entry name" value="PROKAR_LIPOPROTEIN"/>
    <property type="match status" value="1"/>
</dbReference>
<dbReference type="AlphaFoldDB" id="A0A6J5E6V1"/>
<evidence type="ECO:0000313" key="3">
    <source>
        <dbReference type="EMBL" id="CAB3760832.1"/>
    </source>
</evidence>
<dbReference type="EMBL" id="CADIKG010000010">
    <property type="protein sequence ID" value="CAB3760832.1"/>
    <property type="molecule type" value="Genomic_DNA"/>
</dbReference>
<protein>
    <recommendedName>
        <fullName evidence="5">Lipoprotein</fullName>
    </recommendedName>
</protein>
<name>A0A6J5E6V1_9BURK</name>
<proteinExistence type="predicted"/>
<accession>A0A6J5E6V1</accession>
<feature type="compositionally biased region" description="Pro residues" evidence="1">
    <location>
        <begin position="35"/>
        <end position="48"/>
    </location>
</feature>
<evidence type="ECO:0000256" key="1">
    <source>
        <dbReference type="SAM" id="MobiDB-lite"/>
    </source>
</evidence>
<evidence type="ECO:0000256" key="2">
    <source>
        <dbReference type="SAM" id="SignalP"/>
    </source>
</evidence>
<keyword evidence="2" id="KW-0732">Signal</keyword>
<evidence type="ECO:0000313" key="4">
    <source>
        <dbReference type="Proteomes" id="UP000494135"/>
    </source>
</evidence>
<evidence type="ECO:0008006" key="5">
    <source>
        <dbReference type="Google" id="ProtNLM"/>
    </source>
</evidence>